<accession>A0ABR7X5L5</accession>
<proteinExistence type="predicted"/>
<evidence type="ECO:0000259" key="1">
    <source>
        <dbReference type="Pfam" id="PF08279"/>
    </source>
</evidence>
<dbReference type="InterPro" id="IPR036390">
    <property type="entry name" value="WH_DNA-bd_sf"/>
</dbReference>
<dbReference type="Proteomes" id="UP000618754">
    <property type="component" value="Unassembled WGS sequence"/>
</dbReference>
<dbReference type="Gene3D" id="1.10.10.10">
    <property type="entry name" value="Winged helix-like DNA-binding domain superfamily/Winged helix DNA-binding domain"/>
    <property type="match status" value="1"/>
</dbReference>
<evidence type="ECO:0000313" key="2">
    <source>
        <dbReference type="EMBL" id="MBD1385883.1"/>
    </source>
</evidence>
<keyword evidence="3" id="KW-1185">Reference proteome</keyword>
<name>A0ABR7X5L5_9SPHI</name>
<dbReference type="Pfam" id="PF08279">
    <property type="entry name" value="HTH_11"/>
    <property type="match status" value="1"/>
</dbReference>
<sequence>MDYRTYEQRLAYILEQIKKNRFRSLEVTADRFSCSVRTVKRMIAHLRDQGHEITYDRLQKKYFIKNTE</sequence>
<dbReference type="SUPFAM" id="SSF46785">
    <property type="entry name" value="Winged helix' DNA-binding domain"/>
    <property type="match status" value="1"/>
</dbReference>
<dbReference type="RefSeq" id="WP_191175734.1">
    <property type="nucleotide sequence ID" value="NZ_JACWMW010000002.1"/>
</dbReference>
<reference evidence="2 3" key="1">
    <citation type="submission" date="2020-09" db="EMBL/GenBank/DDBJ databases">
        <title>Novel species of Mucilaginibacter isolated from a glacier on the Tibetan Plateau.</title>
        <authorList>
            <person name="Liu Q."/>
            <person name="Xin Y.-H."/>
        </authorList>
    </citation>
    <scope>NUCLEOTIDE SEQUENCE [LARGE SCALE GENOMIC DNA]</scope>
    <source>
        <strain evidence="2 3">CGMCC 1.13878</strain>
    </source>
</reference>
<organism evidence="2 3">
    <name type="scientific">Mucilaginibacter rigui</name>
    <dbReference type="NCBI Taxonomy" id="534635"/>
    <lineage>
        <taxon>Bacteria</taxon>
        <taxon>Pseudomonadati</taxon>
        <taxon>Bacteroidota</taxon>
        <taxon>Sphingobacteriia</taxon>
        <taxon>Sphingobacteriales</taxon>
        <taxon>Sphingobacteriaceae</taxon>
        <taxon>Mucilaginibacter</taxon>
    </lineage>
</organism>
<dbReference type="EMBL" id="JACWMW010000002">
    <property type="protein sequence ID" value="MBD1385883.1"/>
    <property type="molecule type" value="Genomic_DNA"/>
</dbReference>
<feature type="domain" description="Helix-turn-helix type 11" evidence="1">
    <location>
        <begin position="9"/>
        <end position="54"/>
    </location>
</feature>
<dbReference type="InterPro" id="IPR036388">
    <property type="entry name" value="WH-like_DNA-bd_sf"/>
</dbReference>
<comment type="caution">
    <text evidence="2">The sequence shown here is derived from an EMBL/GenBank/DDBJ whole genome shotgun (WGS) entry which is preliminary data.</text>
</comment>
<dbReference type="InterPro" id="IPR013196">
    <property type="entry name" value="HTH_11"/>
</dbReference>
<gene>
    <name evidence="2" type="ORF">IDJ75_11380</name>
</gene>
<evidence type="ECO:0000313" key="3">
    <source>
        <dbReference type="Proteomes" id="UP000618754"/>
    </source>
</evidence>
<protein>
    <submittedName>
        <fullName evidence="2">HTH domain-containing protein</fullName>
    </submittedName>
</protein>